<evidence type="ECO:0000256" key="1">
    <source>
        <dbReference type="SAM" id="MobiDB-lite"/>
    </source>
</evidence>
<evidence type="ECO:0000313" key="3">
    <source>
        <dbReference type="Proteomes" id="UP000006138"/>
    </source>
</evidence>
<gene>
    <name evidence="2" type="ordered locus">RAM_14770</name>
</gene>
<accession>A0A9R0NVJ8</accession>
<evidence type="ECO:0000313" key="2">
    <source>
        <dbReference type="EMBL" id="AEK41442.1"/>
    </source>
</evidence>
<protein>
    <submittedName>
        <fullName evidence="2">Uncharacterized protein</fullName>
    </submittedName>
</protein>
<organism evidence="2 3">
    <name type="scientific">Amycolatopsis mediterranei (strain S699)</name>
    <name type="common">Nocardia mediterranei</name>
    <dbReference type="NCBI Taxonomy" id="713604"/>
    <lineage>
        <taxon>Bacteria</taxon>
        <taxon>Bacillati</taxon>
        <taxon>Actinomycetota</taxon>
        <taxon>Actinomycetes</taxon>
        <taxon>Pseudonocardiales</taxon>
        <taxon>Pseudonocardiaceae</taxon>
        <taxon>Amycolatopsis</taxon>
    </lineage>
</organism>
<proteinExistence type="predicted"/>
<feature type="compositionally biased region" description="Low complexity" evidence="1">
    <location>
        <begin position="65"/>
        <end position="75"/>
    </location>
</feature>
<reference evidence="2 3" key="1">
    <citation type="journal article" date="2011" name="J. Bacteriol.">
        <title>Whole genome sequence of the rifamycin B-producing strain Amycolatopsis mediterranei S699.</title>
        <authorList>
            <person name="Verma M."/>
            <person name="Kaur J."/>
            <person name="Kumar M."/>
            <person name="Kumari K."/>
            <person name="Saxena A."/>
            <person name="Anand S."/>
            <person name="Nigam A."/>
            <person name="Ravi V."/>
            <person name="Raghuvanshi S."/>
            <person name="Khurana P."/>
            <person name="Tyagi A.K."/>
            <person name="Khurana J.P."/>
            <person name="Lal R."/>
        </authorList>
    </citation>
    <scope>NUCLEOTIDE SEQUENCE [LARGE SCALE GENOMIC DNA]</scope>
    <source>
        <strain evidence="2 3">S699</strain>
    </source>
</reference>
<dbReference type="Proteomes" id="UP000006138">
    <property type="component" value="Chromosome"/>
</dbReference>
<dbReference type="KEGG" id="amn:RAM_14770"/>
<sequence length="75" mass="8168">MRWVSTWIGTPSWWSPCHRPASSNVRRPDTTAPVDAASAYTCPLTPSVMRSSSQSNSRPPPRPSSWPGRSSGPAM</sequence>
<keyword evidence="3" id="KW-1185">Reference proteome</keyword>
<dbReference type="EMBL" id="CP002896">
    <property type="protein sequence ID" value="AEK41442.1"/>
    <property type="molecule type" value="Genomic_DNA"/>
</dbReference>
<feature type="compositionally biased region" description="Low complexity" evidence="1">
    <location>
        <begin position="46"/>
        <end position="57"/>
    </location>
</feature>
<name>A0A9R0NVJ8_AMYMS</name>
<dbReference type="AlphaFoldDB" id="A0A9R0NVJ8"/>
<feature type="region of interest" description="Disordered" evidence="1">
    <location>
        <begin position="17"/>
        <end position="75"/>
    </location>
</feature>